<comment type="caution">
    <text evidence="7">The sequence shown here is derived from an EMBL/GenBank/DDBJ whole genome shotgun (WGS) entry which is preliminary data.</text>
</comment>
<evidence type="ECO:0000256" key="4">
    <source>
        <dbReference type="ARBA" id="ARBA00022989"/>
    </source>
</evidence>
<feature type="transmembrane region" description="Helical" evidence="6">
    <location>
        <begin position="164"/>
        <end position="185"/>
    </location>
</feature>
<gene>
    <name evidence="7" type="ORF">IAC50_08180</name>
</gene>
<reference evidence="7" key="1">
    <citation type="submission" date="2020-10" db="EMBL/GenBank/DDBJ databases">
        <authorList>
            <person name="Gilroy R."/>
        </authorList>
    </citation>
    <scope>NUCLEOTIDE SEQUENCE</scope>
    <source>
        <strain evidence="7">ChiHcec3-6078</strain>
    </source>
</reference>
<feature type="transmembrane region" description="Helical" evidence="6">
    <location>
        <begin position="495"/>
        <end position="513"/>
    </location>
</feature>
<evidence type="ECO:0000256" key="1">
    <source>
        <dbReference type="ARBA" id="ARBA00004651"/>
    </source>
</evidence>
<feature type="transmembrane region" description="Helical" evidence="6">
    <location>
        <begin position="371"/>
        <end position="394"/>
    </location>
</feature>
<reference evidence="7" key="2">
    <citation type="journal article" date="2021" name="PeerJ">
        <title>Extensive microbial diversity within the chicken gut microbiome revealed by metagenomics and culture.</title>
        <authorList>
            <person name="Gilroy R."/>
            <person name="Ravi A."/>
            <person name="Getino M."/>
            <person name="Pursley I."/>
            <person name="Horton D.L."/>
            <person name="Alikhan N.F."/>
            <person name="Baker D."/>
            <person name="Gharbi K."/>
            <person name="Hall N."/>
            <person name="Watson M."/>
            <person name="Adriaenssens E.M."/>
            <person name="Foster-Nyarko E."/>
            <person name="Jarju S."/>
            <person name="Secka A."/>
            <person name="Antonio M."/>
            <person name="Oren A."/>
            <person name="Chaudhuri R.R."/>
            <person name="La Ragione R."/>
            <person name="Hildebrand F."/>
            <person name="Pallen M.J."/>
        </authorList>
    </citation>
    <scope>NUCLEOTIDE SEQUENCE</scope>
    <source>
        <strain evidence="7">ChiHcec3-6078</strain>
    </source>
</reference>
<organism evidence="7 8">
    <name type="scientific">Candidatus Allocopromorpha excrementigallinarum</name>
    <dbReference type="NCBI Taxonomy" id="2840742"/>
    <lineage>
        <taxon>Bacteria</taxon>
        <taxon>Bacillati</taxon>
        <taxon>Bacillota</taxon>
        <taxon>Clostridia</taxon>
        <taxon>Eubacteriales</taxon>
        <taxon>Eubacteriaceae</taxon>
        <taxon>Eubacteriaceae incertae sedis</taxon>
        <taxon>Candidatus Allocopromorpha</taxon>
    </lineage>
</organism>
<dbReference type="Pfam" id="PF01943">
    <property type="entry name" value="Polysacc_synt"/>
    <property type="match status" value="1"/>
</dbReference>
<proteinExistence type="predicted"/>
<feature type="transmembrane region" description="Helical" evidence="6">
    <location>
        <begin position="406"/>
        <end position="424"/>
    </location>
</feature>
<feature type="transmembrane region" description="Helical" evidence="6">
    <location>
        <begin position="430"/>
        <end position="451"/>
    </location>
</feature>
<dbReference type="EMBL" id="DVMP01000150">
    <property type="protein sequence ID" value="HIU26452.1"/>
    <property type="molecule type" value="Genomic_DNA"/>
</dbReference>
<evidence type="ECO:0000313" key="8">
    <source>
        <dbReference type="Proteomes" id="UP000824090"/>
    </source>
</evidence>
<dbReference type="AlphaFoldDB" id="A0A9D1L7S6"/>
<accession>A0A9D1L7S6</accession>
<name>A0A9D1L7S6_9FIRM</name>
<feature type="transmembrane region" description="Helical" evidence="6">
    <location>
        <begin position="48"/>
        <end position="69"/>
    </location>
</feature>
<keyword evidence="3 6" id="KW-0812">Transmembrane</keyword>
<feature type="transmembrane region" description="Helical" evidence="6">
    <location>
        <begin position="90"/>
        <end position="111"/>
    </location>
</feature>
<dbReference type="InterPro" id="IPR024923">
    <property type="entry name" value="PG_synth_SpoVB"/>
</dbReference>
<evidence type="ECO:0000256" key="6">
    <source>
        <dbReference type="SAM" id="Phobius"/>
    </source>
</evidence>
<feature type="transmembrane region" description="Helical" evidence="6">
    <location>
        <begin position="123"/>
        <end position="143"/>
    </location>
</feature>
<keyword evidence="2" id="KW-1003">Cell membrane</keyword>
<feature type="transmembrane region" description="Helical" evidence="6">
    <location>
        <begin position="332"/>
        <end position="351"/>
    </location>
</feature>
<protein>
    <submittedName>
        <fullName evidence="7">Polysaccharide biosynthesis protein</fullName>
    </submittedName>
</protein>
<feature type="transmembrane region" description="Helical" evidence="6">
    <location>
        <begin position="463"/>
        <end position="483"/>
    </location>
</feature>
<evidence type="ECO:0000256" key="2">
    <source>
        <dbReference type="ARBA" id="ARBA00022475"/>
    </source>
</evidence>
<comment type="subcellular location">
    <subcellularLocation>
        <location evidence="1">Cell membrane</location>
        <topology evidence="1">Multi-pass membrane protein</topology>
    </subcellularLocation>
</comment>
<dbReference type="CDD" id="cd13124">
    <property type="entry name" value="MATE_SpoVB_like"/>
    <property type="match status" value="1"/>
</dbReference>
<dbReference type="GO" id="GO:0005886">
    <property type="term" value="C:plasma membrane"/>
    <property type="evidence" value="ECO:0007669"/>
    <property type="project" value="UniProtKB-SubCell"/>
</dbReference>
<dbReference type="PANTHER" id="PTHR30250:SF21">
    <property type="entry name" value="LIPID II FLIPPASE MURJ"/>
    <property type="match status" value="1"/>
</dbReference>
<dbReference type="InterPro" id="IPR002797">
    <property type="entry name" value="Polysacc_synth"/>
</dbReference>
<evidence type="ECO:0000313" key="7">
    <source>
        <dbReference type="EMBL" id="HIU26452.1"/>
    </source>
</evidence>
<dbReference type="PIRSF" id="PIRSF038958">
    <property type="entry name" value="PG_synth_SpoVB"/>
    <property type="match status" value="1"/>
</dbReference>
<keyword evidence="4 6" id="KW-1133">Transmembrane helix</keyword>
<keyword evidence="5 6" id="KW-0472">Membrane</keyword>
<evidence type="ECO:0000256" key="5">
    <source>
        <dbReference type="ARBA" id="ARBA00023136"/>
    </source>
</evidence>
<sequence length="542" mass="57580">MSKKSLVKGAAVLAAAGIVVKLLGAVFRIPLANLIGTVGMANYSPAYSLYSFLLVFATTGLPVAISKMVSERYAIGQFREAERVFRLSRTLMTAIGVIGFCVLMFLAKPIAELINVPGSAMSMQATAPALLLVPLMASYRGYFQGMQEMRPTAVSQIVEQLFRVAFGLLLAKLLMDGAFMASQYTPEQRGAAGGCFGASAGAVGGLIVMLIIYMASRGSIKQRIRRDRTSVRESSKSILKKIAVIAIPITVGACIMPIVNLVDAGVVPSRLSASGWERSVVEDLYGQLTGLAAPIVAFPQVLIQAIVLSLVPMVSAANKIKDRAGLHRNISLGIRMAMILALPCAFGLFILSEPVLLLLYPTQQASVSSAAACLEALSIAFIFLAAITVMTGALQGIGKQIIPVRNLFFGVLVKLAVTWVLTAIPAINVVGASIGTICAYIVAAALDFMALKKYTAVKVPMSLAVVKPLISALVMAVIVFFSYRGIYALLGSNGTATLLSIVIGVVVYGLMILRTKTIEREEMMSMPMGAKLAAICEKLRLW</sequence>
<dbReference type="Proteomes" id="UP000824090">
    <property type="component" value="Unassembled WGS sequence"/>
</dbReference>
<feature type="transmembrane region" description="Helical" evidence="6">
    <location>
        <begin position="191"/>
        <end position="216"/>
    </location>
</feature>
<feature type="transmembrane region" description="Helical" evidence="6">
    <location>
        <begin position="242"/>
        <end position="262"/>
    </location>
</feature>
<dbReference type="PANTHER" id="PTHR30250">
    <property type="entry name" value="PST FAMILY PREDICTED COLANIC ACID TRANSPORTER"/>
    <property type="match status" value="1"/>
</dbReference>
<feature type="transmembrane region" description="Helical" evidence="6">
    <location>
        <begin position="291"/>
        <end position="311"/>
    </location>
</feature>
<evidence type="ECO:0000256" key="3">
    <source>
        <dbReference type="ARBA" id="ARBA00022692"/>
    </source>
</evidence>
<dbReference type="InterPro" id="IPR050833">
    <property type="entry name" value="Poly_Biosynth_Transport"/>
</dbReference>